<dbReference type="GO" id="GO:0006508">
    <property type="term" value="P:proteolysis"/>
    <property type="evidence" value="ECO:0007669"/>
    <property type="project" value="UniProtKB-KW"/>
</dbReference>
<evidence type="ECO:0000256" key="2">
    <source>
        <dbReference type="ARBA" id="ARBA00022670"/>
    </source>
</evidence>
<dbReference type="Gene3D" id="3.40.395.10">
    <property type="entry name" value="Adenoviral Proteinase, Chain A"/>
    <property type="match status" value="1"/>
</dbReference>
<keyword evidence="4" id="KW-0862">Zinc</keyword>
<dbReference type="AlphaFoldDB" id="V9EK89"/>
<protein>
    <recommendedName>
        <fullName evidence="6">SWIM-type domain-containing protein</fullName>
    </recommendedName>
</protein>
<dbReference type="EMBL" id="ANIZ01002556">
    <property type="protein sequence ID" value="ETI39639.1"/>
    <property type="molecule type" value="Genomic_DNA"/>
</dbReference>
<keyword evidence="3" id="KW-0378">Hydrolase</keyword>
<dbReference type="SUPFAM" id="SSF54001">
    <property type="entry name" value="Cysteine proteinases"/>
    <property type="match status" value="1"/>
</dbReference>
<dbReference type="PROSITE" id="PS50966">
    <property type="entry name" value="ZF_SWIM"/>
    <property type="match status" value="1"/>
</dbReference>
<dbReference type="InterPro" id="IPR038765">
    <property type="entry name" value="Papain-like_cys_pep_sf"/>
</dbReference>
<evidence type="ECO:0000313" key="8">
    <source>
        <dbReference type="Proteomes" id="UP000018721"/>
    </source>
</evidence>
<feature type="region of interest" description="Disordered" evidence="5">
    <location>
        <begin position="179"/>
        <end position="198"/>
    </location>
</feature>
<proteinExistence type="inferred from homology"/>
<comment type="similarity">
    <text evidence="1">Belongs to the peptidase C48 family.</text>
</comment>
<gene>
    <name evidence="7" type="ORF">F443_14775</name>
</gene>
<sequence>MLLGLKTRIDKTLAGLLQHQMIITRQIVSAIEKQHSSSRLPKTVPSFLRAVARRLSPYMLEKVRNEWEGFVNGNERTTCMHEKPVSKWKVYYSHQVFECDDVDWTCTCLFYSSHHLPCCHLMHVASEGHGFQILPGISVLERWSTFEALDVKDELTSAANALQPIVNMSKLKLPKRIRLPDSSDQSAEERKSHTPSDDKREVVYIRLRRGECAKQVVLTSAEKYSYAKAMLEPLLKHLSELSSADFYQELKAWKETVEAGLSRREAATANTRDIGDNEDDEAEAELYSFLNPPSDLSTTNLMNALQNTEGVTDGSSDGEPIPQTQKAEISLVDSEQVLSVEDNANQQQPLKRLVLQVSVDPNKAEHGGLEQADTPTPPGSDVPARQVDIINVPKPKTKEKTRSNPKQLRQTKIATRLAVHKYPSDLTVQLYEFVIWARNTSSMILVAEMVNKQYVGAATTFYYVKTKVRQWFEDRKWLEQDWRKIVSDVDFLAVETGTSGLSSDAVRARHWAMANEVISKFASCRLSAEFVTPSRGCFITFENVVGALCKGWLNDSPIDFCLEVIGSTAEKCHVLSSHTTSTGRPKTPKKLITDTKFIIQPVNLKRSHGGVVITTLHYLESADILRVHPYLYEPLIDEEYHEDMEAVWKGIKDQENKVVMEGLRGFVKRWCQASTPTTKLRIDPIQWVEVPQQPDYASCGVFVVAQAFSYVHGNLQWQHSNISKTDVQVMRLRMLWLILCKSRESPMARGKVERMKKIQDQLLKELK</sequence>
<comment type="caution">
    <text evidence="7">The sequence shown here is derived from an EMBL/GenBank/DDBJ whole genome shotgun (WGS) entry which is preliminary data.</text>
</comment>
<feature type="region of interest" description="Disordered" evidence="5">
    <location>
        <begin position="364"/>
        <end position="384"/>
    </location>
</feature>
<evidence type="ECO:0000256" key="5">
    <source>
        <dbReference type="SAM" id="MobiDB-lite"/>
    </source>
</evidence>
<dbReference type="GO" id="GO:0008234">
    <property type="term" value="F:cysteine-type peptidase activity"/>
    <property type="evidence" value="ECO:0007669"/>
    <property type="project" value="InterPro"/>
</dbReference>
<accession>V9EK89</accession>
<name>V9EK89_PHYNI</name>
<organism evidence="7 8">
    <name type="scientific">Phytophthora nicotianae P1569</name>
    <dbReference type="NCBI Taxonomy" id="1317065"/>
    <lineage>
        <taxon>Eukaryota</taxon>
        <taxon>Sar</taxon>
        <taxon>Stramenopiles</taxon>
        <taxon>Oomycota</taxon>
        <taxon>Peronosporomycetes</taxon>
        <taxon>Peronosporales</taxon>
        <taxon>Peronosporaceae</taxon>
        <taxon>Phytophthora</taxon>
    </lineage>
</organism>
<evidence type="ECO:0000259" key="6">
    <source>
        <dbReference type="PROSITE" id="PS50966"/>
    </source>
</evidence>
<keyword evidence="4" id="KW-0479">Metal-binding</keyword>
<evidence type="ECO:0000256" key="3">
    <source>
        <dbReference type="ARBA" id="ARBA00022801"/>
    </source>
</evidence>
<dbReference type="GO" id="GO:0008270">
    <property type="term" value="F:zinc ion binding"/>
    <property type="evidence" value="ECO:0007669"/>
    <property type="project" value="UniProtKB-KW"/>
</dbReference>
<dbReference type="OrthoDB" id="109811at2759"/>
<reference evidence="7 8" key="1">
    <citation type="submission" date="2013-11" db="EMBL/GenBank/DDBJ databases">
        <title>The Genome Sequence of Phytophthora parasitica P1569.</title>
        <authorList>
            <consortium name="The Broad Institute Genomics Platform"/>
            <person name="Russ C."/>
            <person name="Tyler B."/>
            <person name="Panabieres F."/>
            <person name="Shan W."/>
            <person name="Tripathy S."/>
            <person name="Grunwald N."/>
            <person name="Machado M."/>
            <person name="Johnson C.S."/>
            <person name="Arredondo F."/>
            <person name="Hong C."/>
            <person name="Coffey M."/>
            <person name="Young S.K."/>
            <person name="Zeng Q."/>
            <person name="Gargeya S."/>
            <person name="Fitzgerald M."/>
            <person name="Abouelleil A."/>
            <person name="Alvarado L."/>
            <person name="Chapman S.B."/>
            <person name="Gainer-Dewar J."/>
            <person name="Goldberg J."/>
            <person name="Griggs A."/>
            <person name="Gujja S."/>
            <person name="Hansen M."/>
            <person name="Howarth C."/>
            <person name="Imamovic A."/>
            <person name="Ireland A."/>
            <person name="Larimer J."/>
            <person name="McCowan C."/>
            <person name="Murphy C."/>
            <person name="Pearson M."/>
            <person name="Poon T.W."/>
            <person name="Priest M."/>
            <person name="Roberts A."/>
            <person name="Saif S."/>
            <person name="Shea T."/>
            <person name="Sykes S."/>
            <person name="Wortman J."/>
            <person name="Nusbaum C."/>
            <person name="Birren B."/>
        </authorList>
    </citation>
    <scope>NUCLEOTIDE SEQUENCE [LARGE SCALE GENOMIC DNA]</scope>
    <source>
        <strain evidence="7 8">P1569</strain>
    </source>
</reference>
<dbReference type="InterPro" id="IPR007527">
    <property type="entry name" value="Znf_SWIM"/>
</dbReference>
<keyword evidence="2" id="KW-0645">Protease</keyword>
<dbReference type="Proteomes" id="UP000018721">
    <property type="component" value="Unassembled WGS sequence"/>
</dbReference>
<feature type="domain" description="SWIM-type" evidence="6">
    <location>
        <begin position="91"/>
        <end position="129"/>
    </location>
</feature>
<dbReference type="InterPro" id="IPR003653">
    <property type="entry name" value="Peptidase_C48_C"/>
</dbReference>
<keyword evidence="8" id="KW-1185">Reference proteome</keyword>
<dbReference type="eggNOG" id="ENOG502SQ7D">
    <property type="taxonomic scope" value="Eukaryota"/>
</dbReference>
<evidence type="ECO:0000313" key="7">
    <source>
        <dbReference type="EMBL" id="ETI39639.1"/>
    </source>
</evidence>
<dbReference type="HOGENOM" id="CLU_408619_0_0_1"/>
<evidence type="ECO:0000256" key="4">
    <source>
        <dbReference type="PROSITE-ProRule" id="PRU00325"/>
    </source>
</evidence>
<feature type="compositionally biased region" description="Basic and acidic residues" evidence="5">
    <location>
        <begin position="187"/>
        <end position="198"/>
    </location>
</feature>
<keyword evidence="4" id="KW-0863">Zinc-finger</keyword>
<evidence type="ECO:0000256" key="1">
    <source>
        <dbReference type="ARBA" id="ARBA00005234"/>
    </source>
</evidence>
<dbReference type="Pfam" id="PF02902">
    <property type="entry name" value="Peptidase_C48"/>
    <property type="match status" value="1"/>
</dbReference>